<dbReference type="SUPFAM" id="SSF54211">
    <property type="entry name" value="Ribosomal protein S5 domain 2-like"/>
    <property type="match status" value="1"/>
</dbReference>
<evidence type="ECO:0000256" key="4">
    <source>
        <dbReference type="ARBA" id="ARBA00012052"/>
    </source>
</evidence>
<evidence type="ECO:0000256" key="11">
    <source>
        <dbReference type="ARBA" id="ARBA00022946"/>
    </source>
</evidence>
<comment type="pathway">
    <text evidence="14">Isoprenoid biosynthesis; isopentenyl diphosphate biosynthesis via DXP pathway; isopentenyl diphosphate from 1-deoxy-D-xylulose 5-phosphate: step 3/6.</text>
</comment>
<dbReference type="GO" id="GO:0009507">
    <property type="term" value="C:chloroplast"/>
    <property type="evidence" value="ECO:0007669"/>
    <property type="project" value="UniProtKB-SubCell"/>
</dbReference>
<protein>
    <recommendedName>
        <fullName evidence="4">4-(cytidine 5'-diphospho)-2-C-methyl-D-erythritol kinase</fullName>
        <ecNumber evidence="4">2.7.1.148</ecNumber>
    </recommendedName>
    <alternativeName>
        <fullName evidence="13">4-(cytidine-5'-diphospho)-2-C-methyl-D-erythritol kinase</fullName>
    </alternativeName>
</protein>
<evidence type="ECO:0000259" key="15">
    <source>
        <dbReference type="Pfam" id="PF00288"/>
    </source>
</evidence>
<dbReference type="AlphaFoldDB" id="A0A9Q0KGX7"/>
<dbReference type="InterPro" id="IPR014721">
    <property type="entry name" value="Ribsml_uS5_D2-typ_fold_subgr"/>
</dbReference>
<organism evidence="16 17">
    <name type="scientific">Protea cynaroides</name>
    <dbReference type="NCBI Taxonomy" id="273540"/>
    <lineage>
        <taxon>Eukaryota</taxon>
        <taxon>Viridiplantae</taxon>
        <taxon>Streptophyta</taxon>
        <taxon>Embryophyta</taxon>
        <taxon>Tracheophyta</taxon>
        <taxon>Spermatophyta</taxon>
        <taxon>Magnoliopsida</taxon>
        <taxon>Proteales</taxon>
        <taxon>Proteaceae</taxon>
        <taxon>Protea</taxon>
    </lineage>
</organism>
<evidence type="ECO:0000256" key="9">
    <source>
        <dbReference type="ARBA" id="ARBA00022777"/>
    </source>
</evidence>
<comment type="subcellular location">
    <subcellularLocation>
        <location evidence="2">Plastid</location>
        <location evidence="2">Chloroplast</location>
    </subcellularLocation>
</comment>
<evidence type="ECO:0000256" key="8">
    <source>
        <dbReference type="ARBA" id="ARBA00022741"/>
    </source>
</evidence>
<proteinExistence type="inferred from homology"/>
<evidence type="ECO:0000256" key="6">
    <source>
        <dbReference type="ARBA" id="ARBA00022640"/>
    </source>
</evidence>
<comment type="catalytic activity">
    <reaction evidence="1">
        <text>4-CDP-2-C-methyl-D-erythritol + ATP = 4-CDP-2-C-methyl-D-erythritol 2-phosphate + ADP + H(+)</text>
        <dbReference type="Rhea" id="RHEA:18437"/>
        <dbReference type="ChEBI" id="CHEBI:15378"/>
        <dbReference type="ChEBI" id="CHEBI:30616"/>
        <dbReference type="ChEBI" id="CHEBI:57823"/>
        <dbReference type="ChEBI" id="CHEBI:57919"/>
        <dbReference type="ChEBI" id="CHEBI:456216"/>
        <dbReference type="EC" id="2.7.1.148"/>
    </reaction>
</comment>
<accession>A0A9Q0KGX7</accession>
<dbReference type="GO" id="GO:0016114">
    <property type="term" value="P:terpenoid biosynthetic process"/>
    <property type="evidence" value="ECO:0007669"/>
    <property type="project" value="InterPro"/>
</dbReference>
<evidence type="ECO:0000256" key="5">
    <source>
        <dbReference type="ARBA" id="ARBA00022528"/>
    </source>
</evidence>
<keyword evidence="9" id="KW-0418">Kinase</keyword>
<evidence type="ECO:0000256" key="13">
    <source>
        <dbReference type="ARBA" id="ARBA00032554"/>
    </source>
</evidence>
<dbReference type="GO" id="GO:0050515">
    <property type="term" value="F:4-(cytidine 5'-diphospho)-2-C-methyl-D-erythritol kinase activity"/>
    <property type="evidence" value="ECO:0007669"/>
    <property type="project" value="UniProtKB-EC"/>
</dbReference>
<comment type="caution">
    <text evidence="16">The sequence shown here is derived from an EMBL/GenBank/DDBJ whole genome shotgun (WGS) entry which is preliminary data.</text>
</comment>
<dbReference type="FunFam" id="3.30.70.890:FF:000009">
    <property type="entry name" value="4-diphosphocytidyl-2-C-methyl-D-erythritol kinase, chloroplastic"/>
    <property type="match status" value="1"/>
</dbReference>
<comment type="similarity">
    <text evidence="3">Belongs to the GHMP kinase family. IspE subfamily.</text>
</comment>
<keyword evidence="6" id="KW-0934">Plastid</keyword>
<dbReference type="Pfam" id="PF00288">
    <property type="entry name" value="GHMP_kinases_N"/>
    <property type="match status" value="1"/>
</dbReference>
<reference evidence="16" key="1">
    <citation type="journal article" date="2023" name="Plant J.">
        <title>The genome of the king protea, Protea cynaroides.</title>
        <authorList>
            <person name="Chang J."/>
            <person name="Duong T.A."/>
            <person name="Schoeman C."/>
            <person name="Ma X."/>
            <person name="Roodt D."/>
            <person name="Barker N."/>
            <person name="Li Z."/>
            <person name="Van de Peer Y."/>
            <person name="Mizrachi E."/>
        </authorList>
    </citation>
    <scope>NUCLEOTIDE SEQUENCE</scope>
    <source>
        <tissue evidence="16">Young leaves</tissue>
    </source>
</reference>
<dbReference type="PANTHER" id="PTHR43527">
    <property type="entry name" value="4-DIPHOSPHOCYTIDYL-2-C-METHYL-D-ERYTHRITOL KINASE, CHLOROPLASTIC"/>
    <property type="match status" value="1"/>
</dbReference>
<dbReference type="FunFam" id="3.30.230.10:FF:000045">
    <property type="entry name" value="4-diphosphocytidyl-2-C-methyl-D-erythritol kinase, chloroplastic"/>
    <property type="match status" value="1"/>
</dbReference>
<evidence type="ECO:0000256" key="3">
    <source>
        <dbReference type="ARBA" id="ARBA00009684"/>
    </source>
</evidence>
<evidence type="ECO:0000256" key="10">
    <source>
        <dbReference type="ARBA" id="ARBA00022840"/>
    </source>
</evidence>
<dbReference type="OrthoDB" id="3191556at2759"/>
<evidence type="ECO:0000256" key="7">
    <source>
        <dbReference type="ARBA" id="ARBA00022679"/>
    </source>
</evidence>
<dbReference type="GO" id="GO:0005524">
    <property type="term" value="F:ATP binding"/>
    <property type="evidence" value="ECO:0007669"/>
    <property type="project" value="UniProtKB-KW"/>
</dbReference>
<dbReference type="HAMAP" id="MF_00061">
    <property type="entry name" value="IspE"/>
    <property type="match status" value="1"/>
</dbReference>
<evidence type="ECO:0000256" key="14">
    <source>
        <dbReference type="ARBA" id="ARBA00060636"/>
    </source>
</evidence>
<dbReference type="InterPro" id="IPR004424">
    <property type="entry name" value="IspE"/>
</dbReference>
<evidence type="ECO:0000313" key="17">
    <source>
        <dbReference type="Proteomes" id="UP001141806"/>
    </source>
</evidence>
<gene>
    <name evidence="16" type="ORF">NE237_003185</name>
</gene>
<keyword evidence="12" id="KW-0414">Isoprene biosynthesis</keyword>
<keyword evidence="11" id="KW-0809">Transit peptide</keyword>
<evidence type="ECO:0000313" key="16">
    <source>
        <dbReference type="EMBL" id="KAJ4970086.1"/>
    </source>
</evidence>
<dbReference type="InterPro" id="IPR006204">
    <property type="entry name" value="GHMP_kinase_N_dom"/>
</dbReference>
<evidence type="ECO:0000256" key="1">
    <source>
        <dbReference type="ARBA" id="ARBA00001304"/>
    </source>
</evidence>
<dbReference type="EMBL" id="JAMYWD010000005">
    <property type="protein sequence ID" value="KAJ4970086.1"/>
    <property type="molecule type" value="Genomic_DNA"/>
</dbReference>
<keyword evidence="7" id="KW-0808">Transferase</keyword>
<dbReference type="PANTHER" id="PTHR43527:SF2">
    <property type="entry name" value="4-DIPHOSPHOCYTIDYL-2-C-METHYL-D-ERYTHRITOL KINASE, CHLOROPLASTIC"/>
    <property type="match status" value="1"/>
</dbReference>
<dbReference type="InterPro" id="IPR020568">
    <property type="entry name" value="Ribosomal_Su5_D2-typ_SF"/>
</dbReference>
<keyword evidence="5" id="KW-0150">Chloroplast</keyword>
<dbReference type="Gene3D" id="3.30.70.890">
    <property type="entry name" value="GHMP kinase, C-terminal domain"/>
    <property type="match status" value="1"/>
</dbReference>
<name>A0A9Q0KGX7_9MAGN</name>
<dbReference type="Proteomes" id="UP001141806">
    <property type="component" value="Unassembled WGS sequence"/>
</dbReference>
<sequence>MAKIYPLAVRKDSVSIEFSECIKIEKQEFSSSLIWLAVNRKTSNNFKKSGLPAFRKHGASSFGEKLQFQRNPFVKAMASDSETSRKQVEIVYDPEERLNRFADEVDKNTGLSRLTLFSPCKINVFLRITRKREDGYHDLASLFHVISLGDRIKFSLSPAKEKDRLSTNVPGVPLDDRNLIIKALNLYRKKTGSHNFFWIHLDKRVPTGAGLGGGSSNAATALWAANQFSGCIATEKELQEWSSEIGSDVPFFFSHGAAYCTGRGEVVEDFPPLIPLDMPMVLIKPQQACSTAEVYKRLRLDQTSKVDPLILLEKISEKGISQDVCVNDLEPPAFEVLPSLKRLKQRVLAASRGQYDAVLMSGSGSTIVGIGSPDPPQFLYDDDVYQDVFLSEACFLTRGENRWYEEPSSTTNFCDTSVESSITEG</sequence>
<dbReference type="NCBIfam" id="TIGR00154">
    <property type="entry name" value="ispE"/>
    <property type="match status" value="1"/>
</dbReference>
<evidence type="ECO:0000256" key="2">
    <source>
        <dbReference type="ARBA" id="ARBA00004229"/>
    </source>
</evidence>
<keyword evidence="8" id="KW-0547">Nucleotide-binding</keyword>
<dbReference type="EC" id="2.7.1.148" evidence="4"/>
<keyword evidence="17" id="KW-1185">Reference proteome</keyword>
<dbReference type="SUPFAM" id="SSF55060">
    <property type="entry name" value="GHMP Kinase, C-terminal domain"/>
    <property type="match status" value="1"/>
</dbReference>
<keyword evidence="10" id="KW-0067">ATP-binding</keyword>
<feature type="domain" description="GHMP kinase N-terminal" evidence="15">
    <location>
        <begin position="178"/>
        <end position="254"/>
    </location>
</feature>
<evidence type="ECO:0000256" key="12">
    <source>
        <dbReference type="ARBA" id="ARBA00023229"/>
    </source>
</evidence>
<dbReference type="InterPro" id="IPR036554">
    <property type="entry name" value="GHMP_kinase_C_sf"/>
</dbReference>
<dbReference type="Gene3D" id="3.30.230.10">
    <property type="match status" value="1"/>
</dbReference>